<dbReference type="AlphaFoldDB" id="A0A934T3Q0"/>
<dbReference type="EMBL" id="JAEPBG010000040">
    <property type="protein sequence ID" value="MBK4739154.1"/>
    <property type="molecule type" value="Genomic_DNA"/>
</dbReference>
<dbReference type="NCBIfam" id="NF033519">
    <property type="entry name" value="transpos_ISAzo13"/>
    <property type="match status" value="1"/>
</dbReference>
<reference evidence="1" key="1">
    <citation type="submission" date="2021-01" db="EMBL/GenBank/DDBJ databases">
        <title>Genome sequence of strain Noviherbaspirillum sp. DKR-6.</title>
        <authorList>
            <person name="Chaudhary D.K."/>
        </authorList>
    </citation>
    <scope>NUCLEOTIDE SEQUENCE</scope>
    <source>
        <strain evidence="1">DKR-6</strain>
    </source>
</reference>
<dbReference type="Proteomes" id="UP000622890">
    <property type="component" value="Unassembled WGS sequence"/>
</dbReference>
<name>A0A934T3Q0_9BURK</name>
<dbReference type="Pfam" id="PF07592">
    <property type="entry name" value="DDE_Tnp_ISAZ013"/>
    <property type="match status" value="1"/>
</dbReference>
<proteinExistence type="predicted"/>
<sequence length="199" mass="22462">MIGDFKNAGKAWCKVAEPVLVHDWPQDAIGQAVPYGVYEVSANRGFVCVGDCFDTPRFAVDTIGDWWFFEGRKRYRDAHRLLILADAGGSNSYRSRVWKAQLQELSDIAALPITVCHYPPGCSKWNPIEHRLFSHISMNWAGVPLRTFDTMMKYIEGTATRTGLRVKAFLKRGGNELGERVSNEEMRALRIEAHTICPA</sequence>
<organism evidence="1 2">
    <name type="scientific">Noviherbaspirillum pedocola</name>
    <dbReference type="NCBI Taxonomy" id="2801341"/>
    <lineage>
        <taxon>Bacteria</taxon>
        <taxon>Pseudomonadati</taxon>
        <taxon>Pseudomonadota</taxon>
        <taxon>Betaproteobacteria</taxon>
        <taxon>Burkholderiales</taxon>
        <taxon>Oxalobacteraceae</taxon>
        <taxon>Noviherbaspirillum</taxon>
    </lineage>
</organism>
<comment type="caution">
    <text evidence="1">The sequence shown here is derived from an EMBL/GenBank/DDBJ whole genome shotgun (WGS) entry which is preliminary data.</text>
</comment>
<dbReference type="InterPro" id="IPR011518">
    <property type="entry name" value="Transposase_36"/>
</dbReference>
<evidence type="ECO:0000313" key="1">
    <source>
        <dbReference type="EMBL" id="MBK4739154.1"/>
    </source>
</evidence>
<protein>
    <submittedName>
        <fullName evidence="1">ISAzo13 family transposase</fullName>
    </submittedName>
</protein>
<accession>A0A934T3Q0</accession>
<evidence type="ECO:0000313" key="2">
    <source>
        <dbReference type="Proteomes" id="UP000622890"/>
    </source>
</evidence>
<keyword evidence="2" id="KW-1185">Reference proteome</keyword>
<gene>
    <name evidence="1" type="ORF">JJB74_31540</name>
</gene>